<comment type="similarity">
    <text evidence="9">Belongs to the GGGP/HepGP synthase family. Group II subfamily.</text>
</comment>
<name>A0A4R2GMH1_9BACT</name>
<comment type="catalytic activity">
    <reaction evidence="8 9">
        <text>sn-glycerol 1-phosphate + (2E,6E,10E)-geranylgeranyl diphosphate = sn-3-O-(geranylgeranyl)glycerol 1-phosphate + diphosphate</text>
        <dbReference type="Rhea" id="RHEA:23404"/>
        <dbReference type="ChEBI" id="CHEBI:33019"/>
        <dbReference type="ChEBI" id="CHEBI:57677"/>
        <dbReference type="ChEBI" id="CHEBI:57685"/>
        <dbReference type="ChEBI" id="CHEBI:58756"/>
        <dbReference type="EC" id="2.5.1.41"/>
    </reaction>
</comment>
<dbReference type="AlphaFoldDB" id="A0A4R2GMH1"/>
<dbReference type="InterPro" id="IPR008205">
    <property type="entry name" value="GGGP_HepGP_synthase"/>
</dbReference>
<feature type="binding site" evidence="9">
    <location>
        <begin position="201"/>
        <end position="202"/>
    </location>
    <ligand>
        <name>sn-glycerol 1-phosphate</name>
        <dbReference type="ChEBI" id="CHEBI:57685"/>
    </ligand>
</feature>
<feature type="binding site" evidence="9">
    <location>
        <begin position="223"/>
        <end position="224"/>
    </location>
    <ligand>
        <name>sn-glycerol 1-phosphate</name>
        <dbReference type="ChEBI" id="CHEBI:57685"/>
    </ligand>
</feature>
<dbReference type="NCBIfam" id="TIGR01768">
    <property type="entry name" value="GGGP-family"/>
    <property type="match status" value="1"/>
</dbReference>
<feature type="binding site" evidence="9">
    <location>
        <begin position="170"/>
        <end position="176"/>
    </location>
    <ligand>
        <name>sn-glycerol 1-phosphate</name>
        <dbReference type="ChEBI" id="CHEBI:57685"/>
    </ligand>
</feature>
<dbReference type="Pfam" id="PF01884">
    <property type="entry name" value="PcrB"/>
    <property type="match status" value="1"/>
</dbReference>
<feature type="binding site" evidence="9">
    <location>
        <position position="22"/>
    </location>
    <ligand>
        <name>Mg(2+)</name>
        <dbReference type="ChEBI" id="CHEBI:18420"/>
    </ligand>
</feature>
<dbReference type="HAMAP" id="MF_00112">
    <property type="entry name" value="GGGP_HepGP_synthase"/>
    <property type="match status" value="1"/>
</dbReference>
<evidence type="ECO:0000256" key="3">
    <source>
        <dbReference type="ARBA" id="ARBA00022723"/>
    </source>
</evidence>
<dbReference type="EC" id="2.5.1.41" evidence="9"/>
<keyword evidence="11" id="KW-1185">Reference proteome</keyword>
<dbReference type="InterPro" id="IPR038597">
    <property type="entry name" value="GGGP/HepGP_synthase_sf"/>
</dbReference>
<evidence type="ECO:0000256" key="4">
    <source>
        <dbReference type="ARBA" id="ARBA00022842"/>
    </source>
</evidence>
<keyword evidence="2 9" id="KW-0808">Transferase</keyword>
<evidence type="ECO:0000256" key="5">
    <source>
        <dbReference type="ARBA" id="ARBA00023098"/>
    </source>
</evidence>
<dbReference type="Proteomes" id="UP000295221">
    <property type="component" value="Unassembled WGS sequence"/>
</dbReference>
<comment type="function">
    <text evidence="9">Prenyltransferase that catalyzes the transfer of the geranylgeranyl moiety of geranylgeranyl diphosphate (GGPP) to the C3 hydroxyl of sn-glycerol-1-phosphate (G1P).</text>
</comment>
<dbReference type="GO" id="GO:0046474">
    <property type="term" value="P:glycerophospholipid biosynthetic process"/>
    <property type="evidence" value="ECO:0007669"/>
    <property type="project" value="UniProtKB-UniRule"/>
</dbReference>
<evidence type="ECO:0000256" key="2">
    <source>
        <dbReference type="ARBA" id="ARBA00022679"/>
    </source>
</evidence>
<dbReference type="NCBIfam" id="NF003198">
    <property type="entry name" value="PRK04169.1-2"/>
    <property type="match status" value="1"/>
</dbReference>
<evidence type="ECO:0000256" key="7">
    <source>
        <dbReference type="ARBA" id="ARBA00023264"/>
    </source>
</evidence>
<comment type="caution">
    <text evidence="9">Lacks conserved residue(s) required for the propagation of feature annotation.</text>
</comment>
<dbReference type="EMBL" id="SLWK01000001">
    <property type="protein sequence ID" value="TCO10472.1"/>
    <property type="molecule type" value="Genomic_DNA"/>
</dbReference>
<evidence type="ECO:0000256" key="6">
    <source>
        <dbReference type="ARBA" id="ARBA00023209"/>
    </source>
</evidence>
<dbReference type="GO" id="GO:0005737">
    <property type="term" value="C:cytoplasm"/>
    <property type="evidence" value="ECO:0007669"/>
    <property type="project" value="InterPro"/>
</dbReference>
<keyword evidence="1 9" id="KW-0444">Lipid biosynthesis</keyword>
<comment type="caution">
    <text evidence="10">The sequence shown here is derived from an EMBL/GenBank/DDBJ whole genome shotgun (WGS) entry which is preliminary data.</text>
</comment>
<dbReference type="Gene3D" id="3.20.20.390">
    <property type="entry name" value="FMN-linked oxidoreductases"/>
    <property type="match status" value="1"/>
</dbReference>
<gene>
    <name evidence="10" type="ORF">EV194_101102</name>
</gene>
<keyword evidence="7 9" id="KW-1208">Phospholipid metabolism</keyword>
<proteinExistence type="inferred from homology"/>
<keyword evidence="4 9" id="KW-0460">Magnesium</keyword>
<dbReference type="GO" id="GO:0000287">
    <property type="term" value="F:magnesium ion binding"/>
    <property type="evidence" value="ECO:0007669"/>
    <property type="project" value="UniProtKB-UniRule"/>
</dbReference>
<feature type="binding site" evidence="9">
    <location>
        <position position="51"/>
    </location>
    <ligand>
        <name>Mg(2+)</name>
        <dbReference type="ChEBI" id="CHEBI:18420"/>
    </ligand>
</feature>
<reference evidence="10 11" key="1">
    <citation type="submission" date="2019-03" db="EMBL/GenBank/DDBJ databases">
        <title>Genomic Encyclopedia of Type Strains, Phase IV (KMG-IV): sequencing the most valuable type-strain genomes for metagenomic binning, comparative biology and taxonomic classification.</title>
        <authorList>
            <person name="Goeker M."/>
        </authorList>
    </citation>
    <scope>NUCLEOTIDE SEQUENCE [LARGE SCALE GENOMIC DNA]</scope>
    <source>
        <strain evidence="10 11">DSM 24179</strain>
    </source>
</reference>
<dbReference type="GO" id="GO:0047294">
    <property type="term" value="F:phosphoglycerol geranylgeranyltransferase activity"/>
    <property type="evidence" value="ECO:0007669"/>
    <property type="project" value="UniProtKB-UniRule"/>
</dbReference>
<accession>A0A4R2GMH1</accession>
<comment type="cofactor">
    <cofactor evidence="9">
        <name>Mg(2+)</name>
        <dbReference type="ChEBI" id="CHEBI:18420"/>
    </cofactor>
</comment>
<dbReference type="NCBIfam" id="TIGR01769">
    <property type="entry name" value="GGGP"/>
    <property type="match status" value="1"/>
</dbReference>
<organism evidence="10 11">
    <name type="scientific">Natronoflexus pectinivorans</name>
    <dbReference type="NCBI Taxonomy" id="682526"/>
    <lineage>
        <taxon>Bacteria</taxon>
        <taxon>Pseudomonadati</taxon>
        <taxon>Bacteroidota</taxon>
        <taxon>Bacteroidia</taxon>
        <taxon>Marinilabiliales</taxon>
        <taxon>Marinilabiliaceae</taxon>
        <taxon>Natronoflexus</taxon>
    </lineage>
</organism>
<dbReference type="SUPFAM" id="SSF51395">
    <property type="entry name" value="FMN-linked oxidoreductases"/>
    <property type="match status" value="1"/>
</dbReference>
<keyword evidence="5 9" id="KW-0443">Lipid metabolism</keyword>
<dbReference type="OrthoDB" id="9807235at2"/>
<evidence type="ECO:0000313" key="11">
    <source>
        <dbReference type="Proteomes" id="UP000295221"/>
    </source>
</evidence>
<keyword evidence="6 9" id="KW-0594">Phospholipid biosynthesis</keyword>
<sequence>MIFDFITDRVRRKQKIMAFLVDPDKCHGEKLEQFVASLKQQTPQMLLVGGSLISNPIEPLVDYLKTELDMPVVLYPGSPTHLTSNVDAVLFLSMISGRNAELLIGNHVVSAPFIHRHKIEPISTGYMLIDGGSYTSVEYMSQTRPIPAEKNDIAIATAMAGEMLGMKMIYMDAGSGAKWPVSPSMISDVKKHLKIPLMVGGGITTPAIMKSATDAGADLIVVGNALEKEPELVKAFLDAIDC</sequence>
<evidence type="ECO:0000256" key="8">
    <source>
        <dbReference type="ARBA" id="ARBA00047288"/>
    </source>
</evidence>
<evidence type="ECO:0000256" key="9">
    <source>
        <dbReference type="HAMAP-Rule" id="MF_00112"/>
    </source>
</evidence>
<keyword evidence="3 9" id="KW-0479">Metal-binding</keyword>
<dbReference type="InterPro" id="IPR010946">
    <property type="entry name" value="GGGP_synth"/>
</dbReference>
<protein>
    <recommendedName>
        <fullName evidence="9">Geranylgeranylglyceryl phosphate synthase</fullName>
        <shortName evidence="9">GGGP synthase</shortName>
        <shortName evidence="9">GGGPS</shortName>
        <ecNumber evidence="9">2.5.1.41</ecNumber>
    </recommendedName>
    <alternativeName>
        <fullName evidence="9">(S)-3-O-geranylgeranylglyceryl phosphate synthase</fullName>
    </alternativeName>
    <alternativeName>
        <fullName evidence="9">Phosphoglycerol geranylgeranyltransferase</fullName>
    </alternativeName>
</protein>
<evidence type="ECO:0000313" key="10">
    <source>
        <dbReference type="EMBL" id="TCO10472.1"/>
    </source>
</evidence>
<evidence type="ECO:0000256" key="1">
    <source>
        <dbReference type="ARBA" id="ARBA00022516"/>
    </source>
</evidence>
<dbReference type="RefSeq" id="WP_132431004.1">
    <property type="nucleotide sequence ID" value="NZ_SLWK01000001.1"/>
</dbReference>